<reference evidence="4" key="1">
    <citation type="submission" date="2017-05" db="EMBL/GenBank/DDBJ databases">
        <authorList>
            <person name="Varghese N."/>
            <person name="Submissions S."/>
        </authorList>
    </citation>
    <scope>NUCLEOTIDE SEQUENCE</scope>
    <source>
        <strain evidence="4">DSM 45262</strain>
    </source>
</reference>
<dbReference type="PANTHER" id="PTHR43420">
    <property type="entry name" value="ACETYLTRANSFERASE"/>
    <property type="match status" value="1"/>
</dbReference>
<dbReference type="InterPro" id="IPR050680">
    <property type="entry name" value="YpeA/RimI_acetyltransf"/>
</dbReference>
<keyword evidence="5" id="KW-1185">Reference proteome</keyword>
<keyword evidence="4" id="KW-0687">Ribonucleoprotein</keyword>
<dbReference type="GO" id="GO:0016747">
    <property type="term" value="F:acyltransferase activity, transferring groups other than amino-acyl groups"/>
    <property type="evidence" value="ECO:0007669"/>
    <property type="project" value="InterPro"/>
</dbReference>
<keyword evidence="2" id="KW-0012">Acyltransferase</keyword>
<dbReference type="SUPFAM" id="SSF55729">
    <property type="entry name" value="Acyl-CoA N-acyltransferases (Nat)"/>
    <property type="match status" value="1"/>
</dbReference>
<dbReference type="PANTHER" id="PTHR43420:SF44">
    <property type="entry name" value="ACETYLTRANSFERASE YPEA"/>
    <property type="match status" value="1"/>
</dbReference>
<name>A0AA45WRN9_9BACL</name>
<organism evidence="4 5">
    <name type="scientific">Laceyella tengchongensis</name>
    <dbReference type="NCBI Taxonomy" id="574699"/>
    <lineage>
        <taxon>Bacteria</taxon>
        <taxon>Bacillati</taxon>
        <taxon>Bacillota</taxon>
        <taxon>Bacilli</taxon>
        <taxon>Bacillales</taxon>
        <taxon>Thermoactinomycetaceae</taxon>
        <taxon>Laceyella</taxon>
    </lineage>
</organism>
<feature type="domain" description="N-acetyltransferase" evidence="3">
    <location>
        <begin position="1"/>
        <end position="162"/>
    </location>
</feature>
<evidence type="ECO:0000256" key="1">
    <source>
        <dbReference type="ARBA" id="ARBA00022679"/>
    </source>
</evidence>
<dbReference type="InterPro" id="IPR000182">
    <property type="entry name" value="GNAT_dom"/>
</dbReference>
<comment type="caution">
    <text evidence="4">The sequence shown here is derived from an EMBL/GenBank/DDBJ whole genome shotgun (WGS) entry which is preliminary data.</text>
</comment>
<evidence type="ECO:0000256" key="2">
    <source>
        <dbReference type="ARBA" id="ARBA00023315"/>
    </source>
</evidence>
<dbReference type="Pfam" id="PF00583">
    <property type="entry name" value="Acetyltransf_1"/>
    <property type="match status" value="1"/>
</dbReference>
<keyword evidence="4" id="KW-0689">Ribosomal protein</keyword>
<gene>
    <name evidence="4" type="ORF">SAMN06265361_108105</name>
</gene>
<dbReference type="PROSITE" id="PS51186">
    <property type="entry name" value="GNAT"/>
    <property type="match status" value="1"/>
</dbReference>
<dbReference type="CDD" id="cd04301">
    <property type="entry name" value="NAT_SF"/>
    <property type="match status" value="1"/>
</dbReference>
<evidence type="ECO:0000259" key="3">
    <source>
        <dbReference type="PROSITE" id="PS51186"/>
    </source>
</evidence>
<dbReference type="InterPro" id="IPR016181">
    <property type="entry name" value="Acyl_CoA_acyltransferase"/>
</dbReference>
<sequence>MEIRTYEHFTLNELTVLWNRAFSGYSVNYEVDVDAFARQLANWGLDPSRSLVALVDGKPVGFIQSGVKDISGRRLSWNGGTAIVPEYRGQGVGKRLMAAAMEVYQEARVDVATLEVLVENTPALRLYESFGFRPVKRLVTLECEAVRPLSRRTPLVYQLALPQAVSGKSYYDPDAPWLAHWCNLNQAQAFLIADGQGVDRGYALFSIKEDGIVTLHQFVSNPRCAMTEAELCDALQTIWDMGSGRAVLDDFPVHDERMLPLLQEMGFVWKRERHLMHCRL</sequence>
<evidence type="ECO:0000313" key="4">
    <source>
        <dbReference type="EMBL" id="SMP32192.1"/>
    </source>
</evidence>
<keyword evidence="1" id="KW-0808">Transferase</keyword>
<dbReference type="EMBL" id="FXTU01000008">
    <property type="protein sequence ID" value="SMP32192.1"/>
    <property type="molecule type" value="Genomic_DNA"/>
</dbReference>
<dbReference type="Proteomes" id="UP001157946">
    <property type="component" value="Unassembled WGS sequence"/>
</dbReference>
<dbReference type="RefSeq" id="WP_102993473.1">
    <property type="nucleotide sequence ID" value="NZ_FXTU01000008.1"/>
</dbReference>
<evidence type="ECO:0000313" key="5">
    <source>
        <dbReference type="Proteomes" id="UP001157946"/>
    </source>
</evidence>
<dbReference type="GO" id="GO:0005840">
    <property type="term" value="C:ribosome"/>
    <property type="evidence" value="ECO:0007669"/>
    <property type="project" value="UniProtKB-KW"/>
</dbReference>
<proteinExistence type="predicted"/>
<protein>
    <submittedName>
        <fullName evidence="4">Ribosomal protein S18 acetylase RimI</fullName>
    </submittedName>
</protein>
<accession>A0AA45WRN9</accession>
<dbReference type="Gene3D" id="3.40.630.30">
    <property type="match status" value="1"/>
</dbReference>
<dbReference type="AlphaFoldDB" id="A0AA45WRN9"/>